<keyword evidence="5" id="KW-1185">Reference proteome</keyword>
<dbReference type="InterPro" id="IPR013937">
    <property type="entry name" value="Sorting_nexin_C"/>
</dbReference>
<dbReference type="Pfam" id="PF02194">
    <property type="entry name" value="PXA"/>
    <property type="match status" value="1"/>
</dbReference>
<feature type="region of interest" description="Disordered" evidence="2">
    <location>
        <begin position="451"/>
        <end position="471"/>
    </location>
</feature>
<evidence type="ECO:0000313" key="5">
    <source>
        <dbReference type="Proteomes" id="UP000018144"/>
    </source>
</evidence>
<reference evidence="4 5" key="1">
    <citation type="journal article" date="2013" name="PLoS Genet.">
        <title>The genome and development-dependent transcriptomes of Pyronema confluens: a window into fungal evolution.</title>
        <authorList>
            <person name="Traeger S."/>
            <person name="Altegoer F."/>
            <person name="Freitag M."/>
            <person name="Gabaldon T."/>
            <person name="Kempken F."/>
            <person name="Kumar A."/>
            <person name="Marcet-Houben M."/>
            <person name="Poggeler S."/>
            <person name="Stajich J.E."/>
            <person name="Nowrousian M."/>
        </authorList>
    </citation>
    <scope>NUCLEOTIDE SEQUENCE [LARGE SCALE GENOMIC DNA]</scope>
    <source>
        <strain evidence="5">CBS 100304</strain>
        <tissue evidence="4">Vegetative mycelium</tissue>
    </source>
</reference>
<dbReference type="InterPro" id="IPR003114">
    <property type="entry name" value="Phox_assoc"/>
</dbReference>
<protein>
    <submittedName>
        <fullName evidence="4">Similar to Uncharacterized protein C5D6.07c acc. no. O14200</fullName>
    </submittedName>
</protein>
<evidence type="ECO:0000259" key="3">
    <source>
        <dbReference type="PROSITE" id="PS51207"/>
    </source>
</evidence>
<feature type="region of interest" description="Disordered" evidence="2">
    <location>
        <begin position="216"/>
        <end position="248"/>
    </location>
</feature>
<comment type="similarity">
    <text evidence="1">Belongs to the sorting nexin family.</text>
</comment>
<dbReference type="Proteomes" id="UP000018144">
    <property type="component" value="Unassembled WGS sequence"/>
</dbReference>
<dbReference type="Pfam" id="PF08628">
    <property type="entry name" value="Nexin_C"/>
    <property type="match status" value="1"/>
</dbReference>
<feature type="domain" description="PXA" evidence="3">
    <location>
        <begin position="45"/>
        <end position="217"/>
    </location>
</feature>
<dbReference type="EMBL" id="HF935540">
    <property type="protein sequence ID" value="CCX10405.1"/>
    <property type="molecule type" value="Genomic_DNA"/>
</dbReference>
<proteinExistence type="inferred from homology"/>
<dbReference type="eggNOG" id="ENOG502RYEC">
    <property type="taxonomic scope" value="Eukaryota"/>
</dbReference>
<dbReference type="STRING" id="1076935.U4L2Z9"/>
<dbReference type="PANTHER" id="PTHR22775">
    <property type="entry name" value="SORTING NEXIN"/>
    <property type="match status" value="1"/>
</dbReference>
<evidence type="ECO:0000256" key="1">
    <source>
        <dbReference type="ARBA" id="ARBA00010883"/>
    </source>
</evidence>
<gene>
    <name evidence="4" type="ORF">PCON_09999</name>
</gene>
<dbReference type="AlphaFoldDB" id="U4L2Z9"/>
<dbReference type="GO" id="GO:0035091">
    <property type="term" value="F:phosphatidylinositol binding"/>
    <property type="evidence" value="ECO:0007669"/>
    <property type="project" value="TreeGrafter"/>
</dbReference>
<evidence type="ECO:0000313" key="4">
    <source>
        <dbReference type="EMBL" id="CCX10405.1"/>
    </source>
</evidence>
<organism evidence="4 5">
    <name type="scientific">Pyronema omphalodes (strain CBS 100304)</name>
    <name type="common">Pyronema confluens</name>
    <dbReference type="NCBI Taxonomy" id="1076935"/>
    <lineage>
        <taxon>Eukaryota</taxon>
        <taxon>Fungi</taxon>
        <taxon>Dikarya</taxon>
        <taxon>Ascomycota</taxon>
        <taxon>Pezizomycotina</taxon>
        <taxon>Pezizomycetes</taxon>
        <taxon>Pezizales</taxon>
        <taxon>Pyronemataceae</taxon>
        <taxon>Pyronema</taxon>
    </lineage>
</organism>
<dbReference type="PANTHER" id="PTHR22775:SF3">
    <property type="entry name" value="SORTING NEXIN-13"/>
    <property type="match status" value="1"/>
</dbReference>
<accession>U4L2Z9</accession>
<evidence type="ECO:0000256" key="2">
    <source>
        <dbReference type="SAM" id="MobiDB-lite"/>
    </source>
</evidence>
<name>U4L2Z9_PYROM</name>
<dbReference type="SMART" id="SM00313">
    <property type="entry name" value="PXA"/>
    <property type="match status" value="1"/>
</dbReference>
<dbReference type="PROSITE" id="PS51207">
    <property type="entry name" value="PXA"/>
    <property type="match status" value="1"/>
</dbReference>
<dbReference type="OrthoDB" id="5582218at2759"/>
<feature type="compositionally biased region" description="Pro residues" evidence="2">
    <location>
        <begin position="233"/>
        <end position="244"/>
    </location>
</feature>
<sequence>MNKPTSQTSQEEPDSRTLLLIRRNLCAHSTPTTPLEELLPALSSSANVDTQLYAFIAIIIRDFVTSWYSHVSQDHTFTDEIVALIAHCTRSLEERMRKLDLEVLLLDEIPAILEAHVRDFRTASDRVSTALAPNLTLPELFRSYQPHPASDNERLYLKLLSNNILSVLLPSEDLESGCERSLLREIVANIILGNILDKLSEPFALYEIITSLLRPPNDVPPPPPSRRGSLAQTPPPPPPPPPKPEVPELPTLEHKIIAGIELLFTGMTALFSLLSSLHHLLLQPLEEQPKKRPLIRSALPGFISTLLHLSVLQPWLPATLRFLSNPFSTRRNQLGRLLDDLLLTKLDPLINEALVVSVLKTARSNLFPGDAMAPAKKYPSEEEKERIKMECEKAVRDRLPERVRKHWGEGVARRWLEVLGEKEVNKVLLLRVMDLLVSRLIPELTETGGEEWRKRRESKAAQMQAMQVEEE</sequence>